<feature type="transmembrane region" description="Helical" evidence="5">
    <location>
        <begin position="305"/>
        <end position="327"/>
    </location>
</feature>
<evidence type="ECO:0000259" key="6">
    <source>
        <dbReference type="PROSITE" id="PS50043"/>
    </source>
</evidence>
<feature type="transmembrane region" description="Helical" evidence="5">
    <location>
        <begin position="374"/>
        <end position="395"/>
    </location>
</feature>
<dbReference type="Proteomes" id="UP000006001">
    <property type="component" value="Unassembled WGS sequence"/>
</dbReference>
<evidence type="ECO:0000256" key="4">
    <source>
        <dbReference type="SAM" id="MobiDB-lite"/>
    </source>
</evidence>
<feature type="transmembrane region" description="Helical" evidence="5">
    <location>
        <begin position="220"/>
        <end position="240"/>
    </location>
</feature>
<keyword evidence="1" id="KW-0805">Transcription regulation</keyword>
<feature type="domain" description="HTH luxR-type" evidence="6">
    <location>
        <begin position="481"/>
        <end position="545"/>
    </location>
</feature>
<name>D0WG81_SLAES</name>
<dbReference type="PROSITE" id="PS50043">
    <property type="entry name" value="HTH_LUXR_2"/>
    <property type="match status" value="1"/>
</dbReference>
<feature type="transmembrane region" description="Helical" evidence="5">
    <location>
        <begin position="281"/>
        <end position="299"/>
    </location>
</feature>
<feature type="transmembrane region" description="Helical" evidence="5">
    <location>
        <begin position="246"/>
        <end position="269"/>
    </location>
</feature>
<dbReference type="STRING" id="649764.HMPREF0762_00832"/>
<feature type="region of interest" description="Disordered" evidence="4">
    <location>
        <begin position="423"/>
        <end position="463"/>
    </location>
</feature>
<feature type="transmembrane region" description="Helical" evidence="5">
    <location>
        <begin position="169"/>
        <end position="191"/>
    </location>
</feature>
<dbReference type="InterPro" id="IPR036259">
    <property type="entry name" value="MFS_trans_sf"/>
</dbReference>
<evidence type="ECO:0000256" key="1">
    <source>
        <dbReference type="ARBA" id="ARBA00023015"/>
    </source>
</evidence>
<keyword evidence="8" id="KW-1185">Reference proteome</keyword>
<accession>D0WG81</accession>
<dbReference type="PANTHER" id="PTHR44688:SF16">
    <property type="entry name" value="DNA-BINDING TRANSCRIPTIONAL ACTIVATOR DEVR_DOSR"/>
    <property type="match status" value="1"/>
</dbReference>
<reference evidence="7" key="1">
    <citation type="submission" date="2009-10" db="EMBL/GenBank/DDBJ databases">
        <authorList>
            <person name="Weinstock G."/>
            <person name="Sodergren E."/>
            <person name="Clifton S."/>
            <person name="Fulton L."/>
            <person name="Fulton B."/>
            <person name="Courtney L."/>
            <person name="Fronick C."/>
            <person name="Harrison M."/>
            <person name="Strong C."/>
            <person name="Farmer C."/>
            <person name="Delahaunty K."/>
            <person name="Markovic C."/>
            <person name="Hall O."/>
            <person name="Minx P."/>
            <person name="Tomlinson C."/>
            <person name="Mitreva M."/>
            <person name="Nelson J."/>
            <person name="Hou S."/>
            <person name="Wollam A."/>
            <person name="Pepin K.H."/>
            <person name="Johnson M."/>
            <person name="Bhonagiri V."/>
            <person name="Nash W.E."/>
            <person name="Warren W."/>
            <person name="Chinwalla A."/>
            <person name="Mardis E.R."/>
            <person name="Wilson R.K."/>
        </authorList>
    </citation>
    <scope>NUCLEOTIDE SEQUENCE [LARGE SCALE GENOMIC DNA]</scope>
    <source>
        <strain evidence="7">ATCC 700122</strain>
    </source>
</reference>
<feature type="transmembrane region" description="Helical" evidence="5">
    <location>
        <begin position="21"/>
        <end position="42"/>
    </location>
</feature>
<feature type="transmembrane region" description="Helical" evidence="5">
    <location>
        <begin position="85"/>
        <end position="108"/>
    </location>
</feature>
<dbReference type="GO" id="GO:0006355">
    <property type="term" value="P:regulation of DNA-templated transcription"/>
    <property type="evidence" value="ECO:0007669"/>
    <property type="project" value="InterPro"/>
</dbReference>
<sequence>MDISKKESSVQPNAMRPHVSSIGFAIFVAINATQIWGGVFPFLPQSFQTDDVTILFYLAQSLAYFAAYVVSAIGAYFIPQATRRMLVGLVTALVFIGSSSVIAAMYVPSLTLELVVAGAVFLGVGCAGMYMLWQRCFASMSADEGNMRLALGTAAASVIYLSLHAVPIALTAFLLPIVMLPLCSLALTLSVREMEFDQAMFEDVPREHAQVYAHLLKDSWTSAAAIGALAFAAGLARGIAVLEGSLASTVNVASMIGALVAALALVAAWRLRSLRFSINSAYVTAYPFIAACLLVFPFMQNDAGLTLFAGLTHTAFTLAVMVMMMQCAQISRDRGINPVFIYGFFGSVAYGVQSVGFLLGWFARDLPVHSMKQVGFLSLLAMFVLGMVLFAATGLRRPSPVGQVEFINTDSFKRAARRTEWKMETTDEASGSGMPRAVSRGDGPLEESVADSRPGTSEKWQRDDDWGDRVITDRISKQCLVLQQEYGLSTRETEVCEAIARGLSMATIAERLFISENTVRTHSRHIYAKLDIHSRQELGAMLQEM</sequence>
<keyword evidence="5" id="KW-0472">Membrane</keyword>
<protein>
    <submittedName>
        <fullName evidence="7">Transcriptional regulator, LuxR family</fullName>
    </submittedName>
</protein>
<comment type="caution">
    <text evidence="7">The sequence shown here is derived from an EMBL/GenBank/DDBJ whole genome shotgun (WGS) entry which is preliminary data.</text>
</comment>
<evidence type="ECO:0000256" key="3">
    <source>
        <dbReference type="ARBA" id="ARBA00023163"/>
    </source>
</evidence>
<dbReference type="InterPro" id="IPR000792">
    <property type="entry name" value="Tscrpt_reg_LuxR_C"/>
</dbReference>
<dbReference type="Gene3D" id="1.10.10.10">
    <property type="entry name" value="Winged helix-like DNA-binding domain superfamily/Winged helix DNA-binding domain"/>
    <property type="match status" value="1"/>
</dbReference>
<dbReference type="GO" id="GO:0003677">
    <property type="term" value="F:DNA binding"/>
    <property type="evidence" value="ECO:0007669"/>
    <property type="project" value="UniProtKB-KW"/>
</dbReference>
<keyword evidence="3" id="KW-0804">Transcription</keyword>
<organism evidence="7 8">
    <name type="scientific">Slackia exigua (strain ATCC 700122 / DSM 15923 / CIP 105133 / JCM 11022 / KCTC 5966 / S-7)</name>
    <dbReference type="NCBI Taxonomy" id="649764"/>
    <lineage>
        <taxon>Bacteria</taxon>
        <taxon>Bacillati</taxon>
        <taxon>Actinomycetota</taxon>
        <taxon>Coriobacteriia</taxon>
        <taxon>Eggerthellales</taxon>
        <taxon>Eggerthellaceae</taxon>
        <taxon>Slackia</taxon>
    </lineage>
</organism>
<dbReference type="SUPFAM" id="SSF103473">
    <property type="entry name" value="MFS general substrate transporter"/>
    <property type="match status" value="1"/>
</dbReference>
<feature type="transmembrane region" description="Helical" evidence="5">
    <location>
        <begin position="114"/>
        <end position="133"/>
    </location>
</feature>
<feature type="transmembrane region" description="Helical" evidence="5">
    <location>
        <begin position="339"/>
        <end position="362"/>
    </location>
</feature>
<evidence type="ECO:0000256" key="2">
    <source>
        <dbReference type="ARBA" id="ARBA00023125"/>
    </source>
</evidence>
<evidence type="ECO:0000313" key="8">
    <source>
        <dbReference type="Proteomes" id="UP000006001"/>
    </source>
</evidence>
<dbReference type="Pfam" id="PF00196">
    <property type="entry name" value="GerE"/>
    <property type="match status" value="1"/>
</dbReference>
<dbReference type="EMBL" id="ACUX02000006">
    <property type="protein sequence ID" value="EEZ61494.1"/>
    <property type="molecule type" value="Genomic_DNA"/>
</dbReference>
<dbReference type="PRINTS" id="PR00038">
    <property type="entry name" value="HTHLUXR"/>
</dbReference>
<dbReference type="SMART" id="SM00421">
    <property type="entry name" value="HTH_LUXR"/>
    <property type="match status" value="1"/>
</dbReference>
<dbReference type="eggNOG" id="COG2197">
    <property type="taxonomic scope" value="Bacteria"/>
</dbReference>
<keyword evidence="5" id="KW-0812">Transmembrane</keyword>
<dbReference type="HOGENOM" id="CLU_027066_1_0_11"/>
<keyword evidence="5" id="KW-1133">Transmembrane helix</keyword>
<gene>
    <name evidence="7" type="ORF">HMPREF0762_00832</name>
</gene>
<dbReference type="OrthoDB" id="3170315at2"/>
<dbReference type="InterPro" id="IPR036388">
    <property type="entry name" value="WH-like_DNA-bd_sf"/>
</dbReference>
<proteinExistence type="predicted"/>
<dbReference type="GeneID" id="85007410"/>
<dbReference type="RefSeq" id="WP_006362082.1">
    <property type="nucleotide sequence ID" value="NZ_GG700630.1"/>
</dbReference>
<feature type="transmembrane region" description="Helical" evidence="5">
    <location>
        <begin position="54"/>
        <end position="78"/>
    </location>
</feature>
<evidence type="ECO:0000256" key="5">
    <source>
        <dbReference type="SAM" id="Phobius"/>
    </source>
</evidence>
<dbReference type="PANTHER" id="PTHR44688">
    <property type="entry name" value="DNA-BINDING TRANSCRIPTIONAL ACTIVATOR DEVR_DOSR"/>
    <property type="match status" value="1"/>
</dbReference>
<evidence type="ECO:0000313" key="7">
    <source>
        <dbReference type="EMBL" id="EEZ61494.1"/>
    </source>
</evidence>
<dbReference type="SUPFAM" id="SSF46894">
    <property type="entry name" value="C-terminal effector domain of the bipartite response regulators"/>
    <property type="match status" value="1"/>
</dbReference>
<dbReference type="CDD" id="cd06170">
    <property type="entry name" value="LuxR_C_like"/>
    <property type="match status" value="1"/>
</dbReference>
<keyword evidence="2" id="KW-0238">DNA-binding</keyword>
<dbReference type="AlphaFoldDB" id="D0WG81"/>
<dbReference type="InterPro" id="IPR016032">
    <property type="entry name" value="Sig_transdc_resp-reg_C-effctor"/>
</dbReference>